<evidence type="ECO:0000313" key="2">
    <source>
        <dbReference type="EMBL" id="CAD8902944.1"/>
    </source>
</evidence>
<keyword evidence="1" id="KW-0472">Membrane</keyword>
<accession>A0A7S1C204</accession>
<feature type="transmembrane region" description="Helical" evidence="1">
    <location>
        <begin position="100"/>
        <end position="124"/>
    </location>
</feature>
<keyword evidence="1" id="KW-0812">Transmembrane</keyword>
<sequence length="197" mass="23322">MKKDNEHVTKEIRKNTELSALEQHLDHRLFNDFEIFSRKGTTLWNFFRRSLTDDYFKRKWKNDVNAPQRKKIREQLKFASRIFRHYKIAKKNKKFFAKYTGCWTLATVCSGFLLFPTTVGVIAVSETIRYKSIKDKEKHKRNIVNFCQQIQDDYDGDSVVRMWVFSFIRVFAEGASVSISEQLDTLCPKNLADAEFV</sequence>
<protein>
    <submittedName>
        <fullName evidence="2">Uncharacterized protein</fullName>
    </submittedName>
</protein>
<name>A0A7S1C204_9STRA</name>
<reference evidence="2" key="1">
    <citation type="submission" date="2021-01" db="EMBL/GenBank/DDBJ databases">
        <authorList>
            <person name="Corre E."/>
            <person name="Pelletier E."/>
            <person name="Niang G."/>
            <person name="Scheremetjew M."/>
            <person name="Finn R."/>
            <person name="Kale V."/>
            <person name="Holt S."/>
            <person name="Cochrane G."/>
            <person name="Meng A."/>
            <person name="Brown T."/>
            <person name="Cohen L."/>
        </authorList>
    </citation>
    <scope>NUCLEOTIDE SEQUENCE</scope>
    <source>
        <strain evidence="2">308</strain>
    </source>
</reference>
<evidence type="ECO:0000256" key="1">
    <source>
        <dbReference type="SAM" id="Phobius"/>
    </source>
</evidence>
<keyword evidence="1" id="KW-1133">Transmembrane helix</keyword>
<gene>
    <name evidence="2" type="ORF">CHYS00102_LOCUS30163</name>
</gene>
<dbReference type="AlphaFoldDB" id="A0A7S1C204"/>
<organism evidence="2">
    <name type="scientific">Corethron hystrix</name>
    <dbReference type="NCBI Taxonomy" id="216773"/>
    <lineage>
        <taxon>Eukaryota</taxon>
        <taxon>Sar</taxon>
        <taxon>Stramenopiles</taxon>
        <taxon>Ochrophyta</taxon>
        <taxon>Bacillariophyta</taxon>
        <taxon>Coscinodiscophyceae</taxon>
        <taxon>Corethrophycidae</taxon>
        <taxon>Corethrales</taxon>
        <taxon>Corethraceae</taxon>
        <taxon>Corethron</taxon>
    </lineage>
</organism>
<proteinExistence type="predicted"/>
<dbReference type="EMBL" id="HBFR01041291">
    <property type="protein sequence ID" value="CAD8902944.1"/>
    <property type="molecule type" value="Transcribed_RNA"/>
</dbReference>